<name>A0A1Z4LUD8_9CYAN</name>
<gene>
    <name evidence="1" type="ORF">NIES267_41740</name>
</gene>
<dbReference type="AlphaFoldDB" id="A0A1Z4LUD8"/>
<dbReference type="OrthoDB" id="518088at2"/>
<dbReference type="Proteomes" id="UP000218418">
    <property type="component" value="Chromosome"/>
</dbReference>
<dbReference type="EMBL" id="AP018227">
    <property type="protein sequence ID" value="BAY84678.1"/>
    <property type="molecule type" value="Genomic_DNA"/>
</dbReference>
<organism evidence="1 2">
    <name type="scientific">Calothrix parasitica NIES-267</name>
    <dbReference type="NCBI Taxonomy" id="1973488"/>
    <lineage>
        <taxon>Bacteria</taxon>
        <taxon>Bacillati</taxon>
        <taxon>Cyanobacteriota</taxon>
        <taxon>Cyanophyceae</taxon>
        <taxon>Nostocales</taxon>
        <taxon>Calotrichaceae</taxon>
        <taxon>Calothrix</taxon>
    </lineage>
</organism>
<evidence type="ECO:0000313" key="2">
    <source>
        <dbReference type="Proteomes" id="UP000218418"/>
    </source>
</evidence>
<reference evidence="1 2" key="1">
    <citation type="submission" date="2017-06" db="EMBL/GenBank/DDBJ databases">
        <title>Genome sequencing of cyanobaciteial culture collection at National Institute for Environmental Studies (NIES).</title>
        <authorList>
            <person name="Hirose Y."/>
            <person name="Shimura Y."/>
            <person name="Fujisawa T."/>
            <person name="Nakamura Y."/>
            <person name="Kawachi M."/>
        </authorList>
    </citation>
    <scope>NUCLEOTIDE SEQUENCE [LARGE SCALE GENOMIC DNA]</scope>
    <source>
        <strain evidence="1 2">NIES-267</strain>
    </source>
</reference>
<protein>
    <submittedName>
        <fullName evidence="1">Uncharacterized protein</fullName>
    </submittedName>
</protein>
<proteinExistence type="predicted"/>
<sequence>MFSWITNNIKLPKPIDFLPDFFNFSQKTDEDLPVESRIIPEMTLKKAINYFIKEYPRDCQFDKYIMAWEFHPQGHLLTQAFADKENHLVTRKNGKPYGRKIVVKKIDEELAEIFQGNHVVAFQR</sequence>
<keyword evidence="2" id="KW-1185">Reference proteome</keyword>
<accession>A0A1Z4LUD8</accession>
<evidence type="ECO:0000313" key="1">
    <source>
        <dbReference type="EMBL" id="BAY84678.1"/>
    </source>
</evidence>